<organism evidence="1 2">
    <name type="scientific">Thalassiosira oceanica</name>
    <name type="common">Marine diatom</name>
    <dbReference type="NCBI Taxonomy" id="159749"/>
    <lineage>
        <taxon>Eukaryota</taxon>
        <taxon>Sar</taxon>
        <taxon>Stramenopiles</taxon>
        <taxon>Ochrophyta</taxon>
        <taxon>Bacillariophyta</taxon>
        <taxon>Coscinodiscophyceae</taxon>
        <taxon>Thalassiosirophycidae</taxon>
        <taxon>Thalassiosirales</taxon>
        <taxon>Thalassiosiraceae</taxon>
        <taxon>Thalassiosira</taxon>
    </lineage>
</organism>
<keyword evidence="2" id="KW-1185">Reference proteome</keyword>
<feature type="non-terminal residue" evidence="1">
    <location>
        <position position="96"/>
    </location>
</feature>
<evidence type="ECO:0000313" key="1">
    <source>
        <dbReference type="EMBL" id="EJK51106.1"/>
    </source>
</evidence>
<proteinExistence type="predicted"/>
<name>K0RQH9_THAOC</name>
<protein>
    <submittedName>
        <fullName evidence="1">Uncharacterized protein</fullName>
    </submittedName>
</protein>
<dbReference type="Proteomes" id="UP000266841">
    <property type="component" value="Unassembled WGS sequence"/>
</dbReference>
<dbReference type="AlphaFoldDB" id="K0RQH9"/>
<accession>K0RQH9</accession>
<gene>
    <name evidence="1" type="ORF">THAOC_29756</name>
</gene>
<evidence type="ECO:0000313" key="2">
    <source>
        <dbReference type="Proteomes" id="UP000266841"/>
    </source>
</evidence>
<sequence length="96" mass="10364">MEQKDSPRNSHVASIDIQVSDVVAFHGRTQLGNNASQISIDEMHLFDMVALANIFKESIRGASAAAIENAASINAKLIQTCALLREMTKPAELRAA</sequence>
<comment type="caution">
    <text evidence="1">The sequence shown here is derived from an EMBL/GenBank/DDBJ whole genome shotgun (WGS) entry which is preliminary data.</text>
</comment>
<dbReference type="EMBL" id="AGNL01042218">
    <property type="protein sequence ID" value="EJK51106.1"/>
    <property type="molecule type" value="Genomic_DNA"/>
</dbReference>
<reference evidence="1 2" key="1">
    <citation type="journal article" date="2012" name="Genome Biol.">
        <title>Genome and low-iron response of an oceanic diatom adapted to chronic iron limitation.</title>
        <authorList>
            <person name="Lommer M."/>
            <person name="Specht M."/>
            <person name="Roy A.S."/>
            <person name="Kraemer L."/>
            <person name="Andreson R."/>
            <person name="Gutowska M.A."/>
            <person name="Wolf J."/>
            <person name="Bergner S.V."/>
            <person name="Schilhabel M.B."/>
            <person name="Klostermeier U.C."/>
            <person name="Beiko R.G."/>
            <person name="Rosenstiel P."/>
            <person name="Hippler M."/>
            <person name="Laroche J."/>
        </authorList>
    </citation>
    <scope>NUCLEOTIDE SEQUENCE [LARGE SCALE GENOMIC DNA]</scope>
    <source>
        <strain evidence="1 2">CCMP1005</strain>
    </source>
</reference>